<gene>
    <name evidence="2" type="ORF">B9Q01_07050</name>
</gene>
<dbReference type="EMBL" id="NEXC01000053">
    <property type="protein sequence ID" value="PSN82759.1"/>
    <property type="molecule type" value="Genomic_DNA"/>
</dbReference>
<proteinExistence type="predicted"/>
<dbReference type="PANTHER" id="PTHR10093">
    <property type="entry name" value="IRON-SULFUR CLUSTER ASSEMBLY ENZYME NIFU HOMOLOG"/>
    <property type="match status" value="1"/>
</dbReference>
<dbReference type="GO" id="GO:0016226">
    <property type="term" value="P:iron-sulfur cluster assembly"/>
    <property type="evidence" value="ECO:0007669"/>
    <property type="project" value="InterPro"/>
</dbReference>
<dbReference type="Gene3D" id="3.90.1010.10">
    <property type="match status" value="1"/>
</dbReference>
<dbReference type="CDD" id="cd06664">
    <property type="entry name" value="IscU_like"/>
    <property type="match status" value="1"/>
</dbReference>
<dbReference type="SUPFAM" id="SSF82649">
    <property type="entry name" value="SufE/NifU"/>
    <property type="match status" value="1"/>
</dbReference>
<comment type="caution">
    <text evidence="2">The sequence shown here is derived from an EMBL/GenBank/DDBJ whole genome shotgun (WGS) entry which is preliminary data.</text>
</comment>
<reference evidence="2 3" key="1">
    <citation type="submission" date="2017-04" db="EMBL/GenBank/DDBJ databases">
        <title>Novel microbial lineages endemic to geothermal iron-oxide mats fill important gaps in the evolutionary history of Archaea.</title>
        <authorList>
            <person name="Jay Z.J."/>
            <person name="Beam J.P."/>
            <person name="Dlakic M."/>
            <person name="Rusch D.B."/>
            <person name="Kozubal M.A."/>
            <person name="Inskeep W.P."/>
        </authorList>
    </citation>
    <scope>NUCLEOTIDE SEQUENCE [LARGE SCALE GENOMIC DNA]</scope>
    <source>
        <strain evidence="2">OSP_D</strain>
    </source>
</reference>
<organism evidence="2 3">
    <name type="scientific">Candidatus Marsarchaeota G1 archaeon OSP_D</name>
    <dbReference type="NCBI Taxonomy" id="1978155"/>
    <lineage>
        <taxon>Archaea</taxon>
        <taxon>Candidatus Marsarchaeota</taxon>
        <taxon>Candidatus Marsarchaeota group 1</taxon>
    </lineage>
</organism>
<dbReference type="NCBIfam" id="TIGR01994">
    <property type="entry name" value="SUF_scaf_2"/>
    <property type="match status" value="1"/>
</dbReference>
<accession>A0A2R6A8S4</accession>
<feature type="domain" description="NIF system FeS cluster assembly NifU N-terminal" evidence="1">
    <location>
        <begin position="5"/>
        <end position="127"/>
    </location>
</feature>
<dbReference type="GO" id="GO:0051536">
    <property type="term" value="F:iron-sulfur cluster binding"/>
    <property type="evidence" value="ECO:0007669"/>
    <property type="project" value="InterPro"/>
</dbReference>
<evidence type="ECO:0000313" key="2">
    <source>
        <dbReference type="EMBL" id="PSN82759.1"/>
    </source>
</evidence>
<protein>
    <submittedName>
        <fullName evidence="2">SUF system NifU family Fe-S cluster assembly protein</fullName>
    </submittedName>
</protein>
<name>A0A2R6A8S4_9ARCH</name>
<dbReference type="Pfam" id="PF01592">
    <property type="entry name" value="NifU_N"/>
    <property type="match status" value="1"/>
</dbReference>
<evidence type="ECO:0000313" key="3">
    <source>
        <dbReference type="Proteomes" id="UP000240880"/>
    </source>
</evidence>
<sequence>MSELYAENILYHYEHPSNKGVLEDAHIKHTDMNALCGDQVTIYAKVIDGKISDIKFQGIGCAISQASASMLTERVKGMELKRVLEMGQKQILEMLGVDTLSPMRIKCAMLALRTLQKGILNYLAKSQSPPGNGSVS</sequence>
<dbReference type="InterPro" id="IPR002871">
    <property type="entry name" value="NIF_FeS_clus_asmbl_NifU_N"/>
</dbReference>
<dbReference type="Proteomes" id="UP000240880">
    <property type="component" value="Unassembled WGS sequence"/>
</dbReference>
<dbReference type="GO" id="GO:0005506">
    <property type="term" value="F:iron ion binding"/>
    <property type="evidence" value="ECO:0007669"/>
    <property type="project" value="InterPro"/>
</dbReference>
<evidence type="ECO:0000259" key="1">
    <source>
        <dbReference type="Pfam" id="PF01592"/>
    </source>
</evidence>
<dbReference type="AlphaFoldDB" id="A0A2R6A8S4"/>